<dbReference type="AlphaFoldDB" id="V8R9P8"/>
<organism evidence="1 2">
    <name type="scientific">Pseudomonas moraviensis R28-S</name>
    <dbReference type="NCBI Taxonomy" id="1395516"/>
    <lineage>
        <taxon>Bacteria</taxon>
        <taxon>Pseudomonadati</taxon>
        <taxon>Pseudomonadota</taxon>
        <taxon>Gammaproteobacteria</taxon>
        <taxon>Pseudomonadales</taxon>
        <taxon>Pseudomonadaceae</taxon>
        <taxon>Pseudomonas</taxon>
    </lineage>
</organism>
<evidence type="ECO:0000313" key="1">
    <source>
        <dbReference type="EMBL" id="ETF07994.1"/>
    </source>
</evidence>
<comment type="caution">
    <text evidence="1">The sequence shown here is derived from an EMBL/GenBank/DDBJ whole genome shotgun (WGS) entry which is preliminary data.</text>
</comment>
<evidence type="ECO:0000313" key="2">
    <source>
        <dbReference type="Proteomes" id="UP000024771"/>
    </source>
</evidence>
<protein>
    <submittedName>
        <fullName evidence="1">Uncharacterized protein</fullName>
    </submittedName>
</protein>
<sequence>MRNMSDKAEYYQMKGMVSEMSAEDQAEVMKAEADVIAIAKQSDKALIGALMAMIRISLEA</sequence>
<dbReference type="Proteomes" id="UP000024771">
    <property type="component" value="Chromosome"/>
</dbReference>
<reference evidence="1 2" key="1">
    <citation type="journal article" date="2014" name="Genome Announc.">
        <title>Draft Genome Sequence of Pseudomonas moraviensis R28-S.</title>
        <authorList>
            <person name="Hunter S.S."/>
            <person name="Yano H."/>
            <person name="Loftie-Eaton W."/>
            <person name="Hughes J."/>
            <person name="De Gelder L."/>
            <person name="Stragier P."/>
            <person name="De Vos P."/>
            <person name="Settles M.L."/>
            <person name="Top E.M."/>
        </authorList>
    </citation>
    <scope>NUCLEOTIDE SEQUENCE [LARGE SCALE GENOMIC DNA]</scope>
    <source>
        <strain evidence="2">R28</strain>
    </source>
</reference>
<accession>V8R9P8</accession>
<name>V8R9P8_9PSED</name>
<dbReference type="EMBL" id="AYMZ01000003">
    <property type="protein sequence ID" value="ETF07994.1"/>
    <property type="molecule type" value="Genomic_DNA"/>
</dbReference>
<dbReference type="PATRIC" id="fig|1395516.4.peg.633"/>
<gene>
    <name evidence="1" type="ORF">PMO01_03105</name>
</gene>
<proteinExistence type="predicted"/>
<dbReference type="HOGENOM" id="CLU_2976010_0_0_6"/>